<dbReference type="SUPFAM" id="SSF53448">
    <property type="entry name" value="Nucleotide-diphospho-sugar transferases"/>
    <property type="match status" value="1"/>
</dbReference>
<evidence type="ECO:0000313" key="2">
    <source>
        <dbReference type="Proteomes" id="UP001652461"/>
    </source>
</evidence>
<proteinExistence type="predicted"/>
<gene>
    <name evidence="1" type="ORF">OCV63_02835</name>
</gene>
<accession>A0ABT2RU64</accession>
<protein>
    <submittedName>
        <fullName evidence="1">Uncharacterized protein</fullName>
    </submittedName>
</protein>
<evidence type="ECO:0000313" key="1">
    <source>
        <dbReference type="EMBL" id="MCU6695831.1"/>
    </source>
</evidence>
<dbReference type="RefSeq" id="WP_158361913.1">
    <property type="nucleotide sequence ID" value="NZ_JAOQKC010000003.1"/>
</dbReference>
<keyword evidence="2" id="KW-1185">Reference proteome</keyword>
<dbReference type="InterPro" id="IPR029044">
    <property type="entry name" value="Nucleotide-diphossugar_trans"/>
</dbReference>
<sequence>MEKYLVDVPVAITIWCRTECQKLQLEVLKKAKPSIIFLISDGGRNPKEWEAINENRKLMDNGIDWECKIYRLYECENKGMYAISKKMHRLIWEKVESCIFLEDDVLPSVSFFRYCSELLEKYKDDMRINVICGMNHLGVSEDVNTDYFFSRQGSIWGFAIWRRTYEQYCDFSYGKDPYIMKLLKNQTRHNRVFWKRIKAYAEQEVYEGHIAWSEFFLEFSMYGQNQLQIIPKKNMISNIGCTKDSAHANELKLLPRGLRKIFKMETYEVKFPLKHAQYVIPDNEYEKKRNEILAYNYPIKLKWYGLEMLFFKIRYGNWKEAVGVIKNKIGRKVTIEK</sequence>
<dbReference type="Proteomes" id="UP001652461">
    <property type="component" value="Unassembled WGS sequence"/>
</dbReference>
<reference evidence="1 2" key="1">
    <citation type="journal article" date="2021" name="ISME Commun">
        <title>Automated analysis of genomic sequences facilitates high-throughput and comprehensive description of bacteria.</title>
        <authorList>
            <person name="Hitch T.C.A."/>
        </authorList>
    </citation>
    <scope>NUCLEOTIDE SEQUENCE [LARGE SCALE GENOMIC DNA]</scope>
    <source>
        <strain evidence="1 2">Sanger_04</strain>
    </source>
</reference>
<comment type="caution">
    <text evidence="1">The sequence shown here is derived from an EMBL/GenBank/DDBJ whole genome shotgun (WGS) entry which is preliminary data.</text>
</comment>
<organism evidence="1 2">
    <name type="scientific">Laedolimicola ammoniilytica</name>
    <dbReference type="NCBI Taxonomy" id="2981771"/>
    <lineage>
        <taxon>Bacteria</taxon>
        <taxon>Bacillati</taxon>
        <taxon>Bacillota</taxon>
        <taxon>Clostridia</taxon>
        <taxon>Lachnospirales</taxon>
        <taxon>Lachnospiraceae</taxon>
        <taxon>Laedolimicola</taxon>
    </lineage>
</organism>
<dbReference type="EMBL" id="JAOQKC010000003">
    <property type="protein sequence ID" value="MCU6695831.1"/>
    <property type="molecule type" value="Genomic_DNA"/>
</dbReference>
<name>A0ABT2RU64_9FIRM</name>
<dbReference type="Gene3D" id="3.90.550.10">
    <property type="entry name" value="Spore Coat Polysaccharide Biosynthesis Protein SpsA, Chain A"/>
    <property type="match status" value="1"/>
</dbReference>